<dbReference type="GO" id="GO:0006302">
    <property type="term" value="P:double-strand break repair"/>
    <property type="evidence" value="ECO:0007669"/>
    <property type="project" value="TreeGrafter"/>
</dbReference>
<dbReference type="InterPro" id="IPR050800">
    <property type="entry name" value="ARTD/PARP"/>
</dbReference>
<dbReference type="Pfam" id="PF02877">
    <property type="entry name" value="PARP_reg"/>
    <property type="match status" value="1"/>
</dbReference>
<name>A0AA35ZDF7_LACSI</name>
<accession>A0AA35ZDF7</accession>
<dbReference type="Pfam" id="PF00644">
    <property type="entry name" value="PARP"/>
    <property type="match status" value="1"/>
</dbReference>
<evidence type="ECO:0000256" key="7">
    <source>
        <dbReference type="RuleBase" id="RU362114"/>
    </source>
</evidence>
<organism evidence="10 11">
    <name type="scientific">Lactuca saligna</name>
    <name type="common">Willowleaf lettuce</name>
    <dbReference type="NCBI Taxonomy" id="75948"/>
    <lineage>
        <taxon>Eukaryota</taxon>
        <taxon>Viridiplantae</taxon>
        <taxon>Streptophyta</taxon>
        <taxon>Embryophyta</taxon>
        <taxon>Tracheophyta</taxon>
        <taxon>Spermatophyta</taxon>
        <taxon>Magnoliopsida</taxon>
        <taxon>eudicotyledons</taxon>
        <taxon>Gunneridae</taxon>
        <taxon>Pentapetalae</taxon>
        <taxon>asterids</taxon>
        <taxon>campanulids</taxon>
        <taxon>Asterales</taxon>
        <taxon>Asteraceae</taxon>
        <taxon>Cichorioideae</taxon>
        <taxon>Cichorieae</taxon>
        <taxon>Lactucinae</taxon>
        <taxon>Lactuca</taxon>
    </lineage>
</organism>
<dbReference type="InterPro" id="IPR012317">
    <property type="entry name" value="Poly(ADP-ribose)pol_cat_dom"/>
</dbReference>
<dbReference type="PANTHER" id="PTHR10459:SF80">
    <property type="entry name" value="POLY [ADP-RIBOSE] POLYMERASE 1"/>
    <property type="match status" value="1"/>
</dbReference>
<evidence type="ECO:0000313" key="10">
    <source>
        <dbReference type="EMBL" id="CAI9290520.1"/>
    </source>
</evidence>
<protein>
    <recommendedName>
        <fullName evidence="7">Poly [ADP-ribose] polymerase</fullName>
        <shortName evidence="7">PARP</shortName>
        <ecNumber evidence="7">2.4.2.-</ecNumber>
    </recommendedName>
</protein>
<feature type="domain" description="PARP catalytic" evidence="8">
    <location>
        <begin position="106"/>
        <end position="275"/>
    </location>
</feature>
<evidence type="ECO:0000256" key="3">
    <source>
        <dbReference type="ARBA" id="ARBA00022679"/>
    </source>
</evidence>
<proteinExistence type="predicted"/>
<keyword evidence="6" id="KW-0539">Nucleus</keyword>
<dbReference type="GO" id="GO:0003950">
    <property type="term" value="F:NAD+ poly-ADP-ribosyltransferase activity"/>
    <property type="evidence" value="ECO:0007669"/>
    <property type="project" value="UniProtKB-UniRule"/>
</dbReference>
<dbReference type="PROSITE" id="PS51060">
    <property type="entry name" value="PARP_ALPHA_HD"/>
    <property type="match status" value="1"/>
</dbReference>
<keyword evidence="5 7" id="KW-0520">NAD</keyword>
<dbReference type="SUPFAM" id="SSF47587">
    <property type="entry name" value="Domain of poly(ADP-ribose) polymerase"/>
    <property type="match status" value="1"/>
</dbReference>
<dbReference type="Gene3D" id="3.90.228.10">
    <property type="match status" value="1"/>
</dbReference>
<dbReference type="Proteomes" id="UP001177003">
    <property type="component" value="Chromosome 6"/>
</dbReference>
<dbReference type="Gene3D" id="1.20.142.10">
    <property type="entry name" value="Poly(ADP-ribose) polymerase, regulatory domain"/>
    <property type="match status" value="1"/>
</dbReference>
<dbReference type="InterPro" id="IPR036616">
    <property type="entry name" value="Poly(ADP-ribose)pol_reg_dom_sf"/>
</dbReference>
<keyword evidence="2 7" id="KW-0328">Glycosyltransferase</keyword>
<evidence type="ECO:0000256" key="1">
    <source>
        <dbReference type="ARBA" id="ARBA00004123"/>
    </source>
</evidence>
<dbReference type="GO" id="GO:1990404">
    <property type="term" value="F:NAD+-protein mono-ADP-ribosyltransferase activity"/>
    <property type="evidence" value="ECO:0007669"/>
    <property type="project" value="TreeGrafter"/>
</dbReference>
<evidence type="ECO:0000259" key="9">
    <source>
        <dbReference type="PROSITE" id="PS51060"/>
    </source>
</evidence>
<dbReference type="PANTHER" id="PTHR10459">
    <property type="entry name" value="DNA LIGASE"/>
    <property type="match status" value="1"/>
</dbReference>
<dbReference type="EMBL" id="OX465082">
    <property type="protein sequence ID" value="CAI9290520.1"/>
    <property type="molecule type" value="Genomic_DNA"/>
</dbReference>
<reference evidence="10" key="1">
    <citation type="submission" date="2023-04" db="EMBL/GenBank/DDBJ databases">
        <authorList>
            <person name="Vijverberg K."/>
            <person name="Xiong W."/>
            <person name="Schranz E."/>
        </authorList>
    </citation>
    <scope>NUCLEOTIDE SEQUENCE</scope>
</reference>
<dbReference type="GO" id="GO:0016779">
    <property type="term" value="F:nucleotidyltransferase activity"/>
    <property type="evidence" value="ECO:0007669"/>
    <property type="project" value="UniProtKB-KW"/>
</dbReference>
<evidence type="ECO:0000256" key="4">
    <source>
        <dbReference type="ARBA" id="ARBA00022695"/>
    </source>
</evidence>
<comment type="subcellular location">
    <subcellularLocation>
        <location evidence="1">Nucleus</location>
    </subcellularLocation>
</comment>
<dbReference type="PROSITE" id="PS51059">
    <property type="entry name" value="PARP_CATALYTIC"/>
    <property type="match status" value="1"/>
</dbReference>
<sequence>MCCSWYDVSTYCSGNEASSSFTSQVPSIFPASFTSQHGHNPERTPWMLQLAHASEELMKMLFNVETYKSTMMEFEINMAEIPLGKLSKSNIKKGFEVLTKLQNLLKETTDNPQKESLIVDASNRFFTVIPSVHPHDQYDDIHSCYIDLALELEEVFTVERQGEFDKFVPYKNKLKNKMLLWHGSRLTNYVGILSQGLRIALPEAPATGYMYMDKLLKGKESTKELGKKIPNESEHIKWKDDVVVPTRKPISSNVKEYELMYKEYIVYNTNQVSLS</sequence>
<gene>
    <name evidence="10" type="ORF">LSALG_LOCUS29710</name>
</gene>
<keyword evidence="11" id="KW-1185">Reference proteome</keyword>
<keyword evidence="4" id="KW-0548">Nucleotidyltransferase</keyword>
<dbReference type="GO" id="GO:0005730">
    <property type="term" value="C:nucleolus"/>
    <property type="evidence" value="ECO:0007669"/>
    <property type="project" value="TreeGrafter"/>
</dbReference>
<dbReference type="GO" id="GO:0070212">
    <property type="term" value="P:protein poly-ADP-ribosylation"/>
    <property type="evidence" value="ECO:0007669"/>
    <property type="project" value="TreeGrafter"/>
</dbReference>
<evidence type="ECO:0000256" key="5">
    <source>
        <dbReference type="ARBA" id="ARBA00023027"/>
    </source>
</evidence>
<evidence type="ECO:0000256" key="6">
    <source>
        <dbReference type="ARBA" id="ARBA00023242"/>
    </source>
</evidence>
<dbReference type="InterPro" id="IPR004102">
    <property type="entry name" value="Poly(ADP-ribose)pol_reg_dom"/>
</dbReference>
<dbReference type="AlphaFoldDB" id="A0AA35ZDF7"/>
<evidence type="ECO:0000259" key="8">
    <source>
        <dbReference type="PROSITE" id="PS51059"/>
    </source>
</evidence>
<dbReference type="SUPFAM" id="SSF56399">
    <property type="entry name" value="ADP-ribosylation"/>
    <property type="match status" value="1"/>
</dbReference>
<feature type="domain" description="PARP alpha-helical" evidence="9">
    <location>
        <begin position="47"/>
        <end position="169"/>
    </location>
</feature>
<keyword evidence="3 7" id="KW-0808">Transferase</keyword>
<dbReference type="EC" id="2.4.2.-" evidence="7"/>
<evidence type="ECO:0000313" key="11">
    <source>
        <dbReference type="Proteomes" id="UP001177003"/>
    </source>
</evidence>
<evidence type="ECO:0000256" key="2">
    <source>
        <dbReference type="ARBA" id="ARBA00022676"/>
    </source>
</evidence>